<keyword evidence="7" id="KW-0067">ATP-binding</keyword>
<keyword evidence="5" id="KW-0547">Nucleotide-binding</keyword>
<protein>
    <recommendedName>
        <fullName evidence="2">histidine kinase</fullName>
        <ecNumber evidence="2">2.7.13.3</ecNumber>
    </recommendedName>
</protein>
<organism evidence="10 11">
    <name type="scientific">Micromonospora sicca</name>
    <dbReference type="NCBI Taxonomy" id="2202420"/>
    <lineage>
        <taxon>Bacteria</taxon>
        <taxon>Bacillati</taxon>
        <taxon>Actinomycetota</taxon>
        <taxon>Actinomycetes</taxon>
        <taxon>Micromonosporales</taxon>
        <taxon>Micromonosporaceae</taxon>
        <taxon>Micromonospora</taxon>
    </lineage>
</organism>
<keyword evidence="8" id="KW-0902">Two-component regulatory system</keyword>
<evidence type="ECO:0000256" key="2">
    <source>
        <dbReference type="ARBA" id="ARBA00012438"/>
    </source>
</evidence>
<keyword evidence="4" id="KW-0808">Transferase</keyword>
<dbReference type="GO" id="GO:0016301">
    <property type="term" value="F:kinase activity"/>
    <property type="evidence" value="ECO:0007669"/>
    <property type="project" value="UniProtKB-KW"/>
</dbReference>
<dbReference type="Pfam" id="PF02518">
    <property type="entry name" value="HATPase_c"/>
    <property type="match status" value="1"/>
</dbReference>
<evidence type="ECO:0000313" key="11">
    <source>
        <dbReference type="Proteomes" id="UP001290101"/>
    </source>
</evidence>
<sequence length="392" mass="41910">MTGLTLKLGYGSYPASGPRQFDVFAVVLTLLANMPLAFRRCAPMTVLVSCEVPLAVYEAWGYWLGLNQLGPQMALVTLASQRPRRWTVLGAAIIAPGMIYGNVHTWNGSTLDIIALSSMWMTALAVVGDGLRRLKEYGAIVADHAARLVTEQHEREQRAVLLERIRIARELHDIAAHHMSVVAVQAGLARYVLTSDPATAEKALLSIAAMSSEALGEVRRLVNILRPDPESDGGPAARDQDTPDVARLPVMIERVGLTGLTVEYNVSGEAQPLPAGVGLCVYRVVQESLTNAIKHAAGSRVTVSLRYVTDKITVRISNDGRRSAPPTGETGQLGSGGKGLVGMYERAILYGGTLTAGELPDGGFQVVLTLPIRSVAAASVENSARGDLRADR</sequence>
<evidence type="ECO:0000259" key="9">
    <source>
        <dbReference type="SMART" id="SM00387"/>
    </source>
</evidence>
<dbReference type="PANTHER" id="PTHR24421">
    <property type="entry name" value="NITRATE/NITRITE SENSOR PROTEIN NARX-RELATED"/>
    <property type="match status" value="1"/>
</dbReference>
<gene>
    <name evidence="10" type="ORF">U2F25_34015</name>
</gene>
<keyword evidence="6 10" id="KW-0418">Kinase</keyword>
<name>A0ABU5JP53_9ACTN</name>
<evidence type="ECO:0000256" key="1">
    <source>
        <dbReference type="ARBA" id="ARBA00000085"/>
    </source>
</evidence>
<dbReference type="PANTHER" id="PTHR24421:SF10">
    <property type="entry name" value="NITRATE_NITRITE SENSOR PROTEIN NARQ"/>
    <property type="match status" value="1"/>
</dbReference>
<proteinExistence type="predicted"/>
<accession>A0ABU5JP53</accession>
<feature type="domain" description="Histidine kinase/HSP90-like ATPase" evidence="9">
    <location>
        <begin position="276"/>
        <end position="374"/>
    </location>
</feature>
<evidence type="ECO:0000256" key="8">
    <source>
        <dbReference type="ARBA" id="ARBA00023012"/>
    </source>
</evidence>
<keyword evidence="11" id="KW-1185">Reference proteome</keyword>
<dbReference type="Gene3D" id="1.20.5.1930">
    <property type="match status" value="1"/>
</dbReference>
<dbReference type="InterPro" id="IPR050482">
    <property type="entry name" value="Sensor_HK_TwoCompSys"/>
</dbReference>
<comment type="caution">
    <text evidence="10">The sequence shown here is derived from an EMBL/GenBank/DDBJ whole genome shotgun (WGS) entry which is preliminary data.</text>
</comment>
<dbReference type="CDD" id="cd16917">
    <property type="entry name" value="HATPase_UhpB-NarQ-NarX-like"/>
    <property type="match status" value="1"/>
</dbReference>
<evidence type="ECO:0000256" key="5">
    <source>
        <dbReference type="ARBA" id="ARBA00022741"/>
    </source>
</evidence>
<dbReference type="EC" id="2.7.13.3" evidence="2"/>
<dbReference type="InterPro" id="IPR036890">
    <property type="entry name" value="HATPase_C_sf"/>
</dbReference>
<evidence type="ECO:0000313" key="10">
    <source>
        <dbReference type="EMBL" id="MDZ5494405.1"/>
    </source>
</evidence>
<evidence type="ECO:0000256" key="6">
    <source>
        <dbReference type="ARBA" id="ARBA00022777"/>
    </source>
</evidence>
<evidence type="ECO:0000256" key="3">
    <source>
        <dbReference type="ARBA" id="ARBA00022553"/>
    </source>
</evidence>
<evidence type="ECO:0000256" key="7">
    <source>
        <dbReference type="ARBA" id="ARBA00022840"/>
    </source>
</evidence>
<evidence type="ECO:0000256" key="4">
    <source>
        <dbReference type="ARBA" id="ARBA00022679"/>
    </source>
</evidence>
<dbReference type="Pfam" id="PF07730">
    <property type="entry name" value="HisKA_3"/>
    <property type="match status" value="1"/>
</dbReference>
<comment type="catalytic activity">
    <reaction evidence="1">
        <text>ATP + protein L-histidine = ADP + protein N-phospho-L-histidine.</text>
        <dbReference type="EC" id="2.7.13.3"/>
    </reaction>
</comment>
<dbReference type="InterPro" id="IPR011712">
    <property type="entry name" value="Sig_transdc_His_kin_sub3_dim/P"/>
</dbReference>
<reference evidence="10 11" key="1">
    <citation type="submission" date="2023-12" db="EMBL/GenBank/DDBJ databases">
        <title>Micromonospora sp. nov., isolated from Atacama Desert.</title>
        <authorList>
            <person name="Carro L."/>
            <person name="Golinska P."/>
            <person name="Klenk H.-P."/>
            <person name="Goodfellow M."/>
        </authorList>
    </citation>
    <scope>NUCLEOTIDE SEQUENCE [LARGE SCALE GENOMIC DNA]</scope>
    <source>
        <strain evidence="10 11">4G53</strain>
    </source>
</reference>
<dbReference type="EMBL" id="JAXOTQ010000073">
    <property type="protein sequence ID" value="MDZ5494405.1"/>
    <property type="molecule type" value="Genomic_DNA"/>
</dbReference>
<dbReference type="Proteomes" id="UP001290101">
    <property type="component" value="Unassembled WGS sequence"/>
</dbReference>
<dbReference type="InterPro" id="IPR003594">
    <property type="entry name" value="HATPase_dom"/>
</dbReference>
<dbReference type="SMART" id="SM00387">
    <property type="entry name" value="HATPase_c"/>
    <property type="match status" value="1"/>
</dbReference>
<dbReference type="SUPFAM" id="SSF55874">
    <property type="entry name" value="ATPase domain of HSP90 chaperone/DNA topoisomerase II/histidine kinase"/>
    <property type="match status" value="1"/>
</dbReference>
<keyword evidence="3" id="KW-0597">Phosphoprotein</keyword>
<dbReference type="Gene3D" id="3.30.565.10">
    <property type="entry name" value="Histidine kinase-like ATPase, C-terminal domain"/>
    <property type="match status" value="1"/>
</dbReference>